<dbReference type="RefSeq" id="WP_132950154.1">
    <property type="nucleotide sequence ID" value="NZ_SLXU01000001.1"/>
</dbReference>
<dbReference type="PANTHER" id="PTHR22911:SF135">
    <property type="entry name" value="BLR4310 PROTEIN"/>
    <property type="match status" value="1"/>
</dbReference>
<feature type="transmembrane region" description="Helical" evidence="1">
    <location>
        <begin position="147"/>
        <end position="165"/>
    </location>
</feature>
<feature type="domain" description="EamA" evidence="2">
    <location>
        <begin position="148"/>
        <end position="273"/>
    </location>
</feature>
<protein>
    <submittedName>
        <fullName evidence="3">Drug/metabolite transporter (DMT)-like permease</fullName>
    </submittedName>
</protein>
<evidence type="ECO:0000313" key="3">
    <source>
        <dbReference type="EMBL" id="TCP63223.1"/>
    </source>
</evidence>
<feature type="transmembrane region" description="Helical" evidence="1">
    <location>
        <begin position="207"/>
        <end position="225"/>
    </location>
</feature>
<name>A0A4R2RJH4_9RHOB</name>
<keyword evidence="1" id="KW-1133">Transmembrane helix</keyword>
<organism evidence="3 4">
    <name type="scientific">Rhodovulum bhavnagarense</name>
    <dbReference type="NCBI Taxonomy" id="992286"/>
    <lineage>
        <taxon>Bacteria</taxon>
        <taxon>Pseudomonadati</taxon>
        <taxon>Pseudomonadota</taxon>
        <taxon>Alphaproteobacteria</taxon>
        <taxon>Rhodobacterales</taxon>
        <taxon>Paracoccaceae</taxon>
        <taxon>Rhodovulum</taxon>
    </lineage>
</organism>
<dbReference type="EMBL" id="SLXU01000001">
    <property type="protein sequence ID" value="TCP63223.1"/>
    <property type="molecule type" value="Genomic_DNA"/>
</dbReference>
<comment type="caution">
    <text evidence="3">The sequence shown here is derived from an EMBL/GenBank/DDBJ whole genome shotgun (WGS) entry which is preliminary data.</text>
</comment>
<dbReference type="Proteomes" id="UP000295050">
    <property type="component" value="Unassembled WGS sequence"/>
</dbReference>
<dbReference type="PANTHER" id="PTHR22911">
    <property type="entry name" value="ACYL-MALONYL CONDENSING ENZYME-RELATED"/>
    <property type="match status" value="1"/>
</dbReference>
<feature type="transmembrane region" description="Helical" evidence="1">
    <location>
        <begin position="123"/>
        <end position="141"/>
    </location>
</feature>
<gene>
    <name evidence="3" type="ORF">EV663_101491</name>
</gene>
<sequence>MENLRGIALMVAAMAGFALEDMFVKRVADQLPVGQILAILGTGGGLAFAAMALARGQRLWSRALLTRPVILRNAGEVMGTLGFVYALALTPLSVASSILQATPLAVTLGAAVFLGAQVGWRRWSAIGIGFFGVLLIVRPGLAGFDPASLFAVMGVMGLALRDLATRATPRSVGSLQLATYAFCMLIPLGLVLMAFGDGPAPIDTATWVQLAGALVMGVAGYYAIVEAMRVGEVAVVTPFRYTRLIFALVIGVLVFGERPDALTLAGAAIIIGSGLYTLWREARLSRKAHGR</sequence>
<dbReference type="InterPro" id="IPR000620">
    <property type="entry name" value="EamA_dom"/>
</dbReference>
<feature type="domain" description="EamA" evidence="2">
    <location>
        <begin position="5"/>
        <end position="137"/>
    </location>
</feature>
<keyword evidence="4" id="KW-1185">Reference proteome</keyword>
<feature type="transmembrane region" description="Helical" evidence="1">
    <location>
        <begin position="74"/>
        <end position="92"/>
    </location>
</feature>
<dbReference type="InterPro" id="IPR037185">
    <property type="entry name" value="EmrE-like"/>
</dbReference>
<dbReference type="OrthoDB" id="7165334at2"/>
<proteinExistence type="predicted"/>
<dbReference type="GO" id="GO:0016020">
    <property type="term" value="C:membrane"/>
    <property type="evidence" value="ECO:0007669"/>
    <property type="project" value="InterPro"/>
</dbReference>
<evidence type="ECO:0000259" key="2">
    <source>
        <dbReference type="Pfam" id="PF00892"/>
    </source>
</evidence>
<feature type="transmembrane region" description="Helical" evidence="1">
    <location>
        <begin position="237"/>
        <end position="255"/>
    </location>
</feature>
<keyword evidence="1" id="KW-0472">Membrane</keyword>
<keyword evidence="1" id="KW-0812">Transmembrane</keyword>
<dbReference type="Pfam" id="PF00892">
    <property type="entry name" value="EamA"/>
    <property type="match status" value="2"/>
</dbReference>
<feature type="transmembrane region" description="Helical" evidence="1">
    <location>
        <begin position="98"/>
        <end position="116"/>
    </location>
</feature>
<reference evidence="3 4" key="1">
    <citation type="submission" date="2019-03" db="EMBL/GenBank/DDBJ databases">
        <title>Genomic Encyclopedia of Type Strains, Phase IV (KMG-IV): sequencing the most valuable type-strain genomes for metagenomic binning, comparative biology and taxonomic classification.</title>
        <authorList>
            <person name="Goeker M."/>
        </authorList>
    </citation>
    <scope>NUCLEOTIDE SEQUENCE [LARGE SCALE GENOMIC DNA]</scope>
    <source>
        <strain evidence="3 4">DSM 24766</strain>
    </source>
</reference>
<evidence type="ECO:0000313" key="4">
    <source>
        <dbReference type="Proteomes" id="UP000295050"/>
    </source>
</evidence>
<feature type="transmembrane region" description="Helical" evidence="1">
    <location>
        <begin position="177"/>
        <end position="195"/>
    </location>
</feature>
<feature type="transmembrane region" description="Helical" evidence="1">
    <location>
        <begin position="36"/>
        <end position="54"/>
    </location>
</feature>
<feature type="transmembrane region" description="Helical" evidence="1">
    <location>
        <begin position="7"/>
        <end position="24"/>
    </location>
</feature>
<dbReference type="AlphaFoldDB" id="A0A4R2RJH4"/>
<evidence type="ECO:0000256" key="1">
    <source>
        <dbReference type="SAM" id="Phobius"/>
    </source>
</evidence>
<accession>A0A4R2RJH4</accession>
<feature type="transmembrane region" description="Helical" evidence="1">
    <location>
        <begin position="261"/>
        <end position="279"/>
    </location>
</feature>
<dbReference type="SUPFAM" id="SSF103481">
    <property type="entry name" value="Multidrug resistance efflux transporter EmrE"/>
    <property type="match status" value="2"/>
</dbReference>